<sequence>MQSRSKVRNRPKENAQAGRDNQISTFVKLFFERYIFDEYDTDFFDYLSKTNTGCHSETRYKELSEKIKTLYKQYPNVRKVLDVDSPCELSAEECNALNEVLKCKNEIANLELKEVYFKGCIDCVSYLKKLSIL</sequence>
<proteinExistence type="predicted"/>
<evidence type="ECO:0000259" key="1">
    <source>
        <dbReference type="Pfam" id="PF20369"/>
    </source>
</evidence>
<dbReference type="InterPro" id="IPR046605">
    <property type="entry name" value="DUF6664"/>
</dbReference>
<accession>A0A494WNQ3</accession>
<protein>
    <recommendedName>
        <fullName evidence="1">DUF6664 domain-containing protein</fullName>
    </recommendedName>
</protein>
<dbReference type="KEGG" id="csci:HDCHBGLK_01121"/>
<organism evidence="2 3">
    <name type="scientific">Clostridium scindens (strain ATCC 35704 / DSM 5676 / VPI 13733 / 19)</name>
    <dbReference type="NCBI Taxonomy" id="411468"/>
    <lineage>
        <taxon>Bacteria</taxon>
        <taxon>Bacillati</taxon>
        <taxon>Bacillota</taxon>
        <taxon>Clostridia</taxon>
        <taxon>Lachnospirales</taxon>
        <taxon>Lachnospiraceae</taxon>
    </lineage>
</organism>
<feature type="domain" description="DUF6664" evidence="1">
    <location>
        <begin position="33"/>
        <end position="133"/>
    </location>
</feature>
<gene>
    <name evidence="2" type="ORF">HDCHBGLK_01121</name>
</gene>
<dbReference type="Pfam" id="PF20369">
    <property type="entry name" value="DUF6664"/>
    <property type="match status" value="1"/>
</dbReference>
<dbReference type="RefSeq" id="WP_416390396.1">
    <property type="nucleotide sequence ID" value="NZ_DS499707.1"/>
</dbReference>
<dbReference type="Proteomes" id="UP000289664">
    <property type="component" value="Chromosome"/>
</dbReference>
<reference evidence="2 3" key="1">
    <citation type="journal article" date="2019" name="Appl. Environ. Microbiol.">
        <title>Clostridium scindens ATCC 35704: integration of nutritional requirements, the complete genome sequence, and global transcriptional responses to bile acids.</title>
        <authorList>
            <person name="Devendran S."/>
            <person name="Shrestha R."/>
            <person name="Alves J.M.P."/>
            <person name="Wolf P.G."/>
            <person name="Ly L."/>
            <person name="Hernandez A.G."/>
            <person name="Mendez-Garcia C."/>
            <person name="Inboden A."/>
            <person name="Wiley J."/>
            <person name="Paul O."/>
            <person name="Allen A."/>
            <person name="Springer E."/>
            <person name="Wright C.L."/>
            <person name="Fields C.J."/>
            <person name="Daniel S.L."/>
            <person name="Ridlon J.M."/>
        </authorList>
    </citation>
    <scope>NUCLEOTIDE SEQUENCE [LARGE SCALE GENOMIC DNA]</scope>
    <source>
        <strain evidence="2 3">ATCC 35704</strain>
    </source>
</reference>
<evidence type="ECO:0000313" key="3">
    <source>
        <dbReference type="Proteomes" id="UP000289664"/>
    </source>
</evidence>
<keyword evidence="3" id="KW-1185">Reference proteome</keyword>
<dbReference type="EMBL" id="CP036170">
    <property type="protein sequence ID" value="QBF73746.1"/>
    <property type="molecule type" value="Genomic_DNA"/>
</dbReference>
<evidence type="ECO:0000313" key="2">
    <source>
        <dbReference type="EMBL" id="QBF73746.1"/>
    </source>
</evidence>
<dbReference type="AlphaFoldDB" id="A0A494WNQ3"/>
<name>A0A494WNQ3_CLOS5</name>